<comment type="subcellular location">
    <subcellularLocation>
        <location evidence="1">Mitochondrion</location>
    </subcellularLocation>
</comment>
<keyword evidence="6" id="KW-0496">Mitochondrion</keyword>
<dbReference type="AlphaFoldDB" id="A0AAW1Q9Z6"/>
<organism evidence="9 10">
    <name type="scientific">[Myrmecia] bisecta</name>
    <dbReference type="NCBI Taxonomy" id="41462"/>
    <lineage>
        <taxon>Eukaryota</taxon>
        <taxon>Viridiplantae</taxon>
        <taxon>Chlorophyta</taxon>
        <taxon>core chlorophytes</taxon>
        <taxon>Trebouxiophyceae</taxon>
        <taxon>Trebouxiales</taxon>
        <taxon>Trebouxiaceae</taxon>
        <taxon>Myrmecia</taxon>
    </lineage>
</organism>
<dbReference type="InterPro" id="IPR029063">
    <property type="entry name" value="SAM-dependent_MTases_sf"/>
</dbReference>
<keyword evidence="3" id="KW-0809">Transit peptide</keyword>
<gene>
    <name evidence="9" type="ORF">WJX72_009470</name>
</gene>
<comment type="caution">
    <text evidence="9">The sequence shown here is derived from an EMBL/GenBank/DDBJ whole genome shotgun (WGS) entry which is preliminary data.</text>
</comment>
<dbReference type="GO" id="GO:0005763">
    <property type="term" value="C:mitochondrial small ribosomal subunit"/>
    <property type="evidence" value="ECO:0007669"/>
    <property type="project" value="TreeGrafter"/>
</dbReference>
<keyword evidence="5" id="KW-0411">Iron-sulfur</keyword>
<protein>
    <submittedName>
        <fullName evidence="9">Uncharacterized protein</fullName>
    </submittedName>
</protein>
<dbReference type="GO" id="GO:0051536">
    <property type="term" value="F:iron-sulfur cluster binding"/>
    <property type="evidence" value="ECO:0007669"/>
    <property type="project" value="UniProtKB-KW"/>
</dbReference>
<accession>A0AAW1Q9Z6</accession>
<dbReference type="PANTHER" id="PTHR13184:SF5">
    <property type="entry name" value="METHYLTRANSFERASE-LIKE PROTEIN 17, MITOCHONDRIAL"/>
    <property type="match status" value="1"/>
</dbReference>
<dbReference type="InterPro" id="IPR015324">
    <property type="entry name" value="Ribosomal_Rsm22-like"/>
</dbReference>
<feature type="region of interest" description="Disordered" evidence="8">
    <location>
        <begin position="254"/>
        <end position="273"/>
    </location>
</feature>
<evidence type="ECO:0000256" key="6">
    <source>
        <dbReference type="ARBA" id="ARBA00023128"/>
    </source>
</evidence>
<feature type="region of interest" description="Disordered" evidence="8">
    <location>
        <begin position="67"/>
        <end position="89"/>
    </location>
</feature>
<feature type="compositionally biased region" description="Low complexity" evidence="8">
    <location>
        <begin position="67"/>
        <end position="78"/>
    </location>
</feature>
<proteinExistence type="predicted"/>
<evidence type="ECO:0000256" key="2">
    <source>
        <dbReference type="ARBA" id="ARBA00022723"/>
    </source>
</evidence>
<evidence type="ECO:0000256" key="8">
    <source>
        <dbReference type="SAM" id="MobiDB-lite"/>
    </source>
</evidence>
<dbReference type="GO" id="GO:0008168">
    <property type="term" value="F:methyltransferase activity"/>
    <property type="evidence" value="ECO:0007669"/>
    <property type="project" value="InterPro"/>
</dbReference>
<dbReference type="SUPFAM" id="SSF53335">
    <property type="entry name" value="S-adenosyl-L-methionine-dependent methyltransferases"/>
    <property type="match status" value="1"/>
</dbReference>
<keyword evidence="10" id="KW-1185">Reference proteome</keyword>
<evidence type="ECO:0000313" key="9">
    <source>
        <dbReference type="EMBL" id="KAK9817094.1"/>
    </source>
</evidence>
<comment type="function">
    <text evidence="7">Mitochondrial ribosome (mitoribosome) assembly factor. Binds at the interface of the head and body domains of the mitochondrial small ribosomal subunit (mt-SSU), occluding the mRNA channel and preventing compaction of the head domain towards the body. Probable inactive methyltransferase: retains the characteristic folding and ability to bind S-adenosyl-L-methionine, but it probably lost its methyltransferase activity.</text>
</comment>
<dbReference type="GO" id="GO:0006412">
    <property type="term" value="P:translation"/>
    <property type="evidence" value="ECO:0007669"/>
    <property type="project" value="InterPro"/>
</dbReference>
<keyword evidence="2" id="KW-0479">Metal-binding</keyword>
<evidence type="ECO:0000256" key="4">
    <source>
        <dbReference type="ARBA" id="ARBA00023004"/>
    </source>
</evidence>
<evidence type="ECO:0000256" key="3">
    <source>
        <dbReference type="ARBA" id="ARBA00022946"/>
    </source>
</evidence>
<evidence type="ECO:0000256" key="7">
    <source>
        <dbReference type="ARBA" id="ARBA00045681"/>
    </source>
</evidence>
<dbReference type="EMBL" id="JALJOR010000005">
    <property type="protein sequence ID" value="KAK9817094.1"/>
    <property type="molecule type" value="Genomic_DNA"/>
</dbReference>
<keyword evidence="4" id="KW-0408">Iron</keyword>
<dbReference type="Pfam" id="PF09243">
    <property type="entry name" value="Rsm22"/>
    <property type="match status" value="2"/>
</dbReference>
<name>A0AAW1Q9Z6_9CHLO</name>
<dbReference type="PANTHER" id="PTHR13184">
    <property type="entry name" value="37S RIBOSOMAL PROTEIN S22"/>
    <property type="match status" value="1"/>
</dbReference>
<dbReference type="InterPro" id="IPR052571">
    <property type="entry name" value="Mt_RNA_Methyltransferase"/>
</dbReference>
<evidence type="ECO:0000256" key="1">
    <source>
        <dbReference type="ARBA" id="ARBA00004173"/>
    </source>
</evidence>
<reference evidence="9 10" key="1">
    <citation type="journal article" date="2024" name="Nat. Commun.">
        <title>Phylogenomics reveals the evolutionary origins of lichenization in chlorophyte algae.</title>
        <authorList>
            <person name="Puginier C."/>
            <person name="Libourel C."/>
            <person name="Otte J."/>
            <person name="Skaloud P."/>
            <person name="Haon M."/>
            <person name="Grisel S."/>
            <person name="Petersen M."/>
            <person name="Berrin J.G."/>
            <person name="Delaux P.M."/>
            <person name="Dal Grande F."/>
            <person name="Keller J."/>
        </authorList>
    </citation>
    <scope>NUCLEOTIDE SEQUENCE [LARGE SCALE GENOMIC DNA]</scope>
    <source>
        <strain evidence="9 10">SAG 2043</strain>
    </source>
</reference>
<evidence type="ECO:0000313" key="10">
    <source>
        <dbReference type="Proteomes" id="UP001489004"/>
    </source>
</evidence>
<dbReference type="GO" id="GO:0046872">
    <property type="term" value="F:metal ion binding"/>
    <property type="evidence" value="ECO:0007669"/>
    <property type="project" value="UniProtKB-KW"/>
</dbReference>
<evidence type="ECO:0000256" key="5">
    <source>
        <dbReference type="ARBA" id="ARBA00023014"/>
    </source>
</evidence>
<dbReference type="Proteomes" id="UP001489004">
    <property type="component" value="Unassembled WGS sequence"/>
</dbReference>
<sequence>MPAVQEQAAGQQIPAELAAVAASRGLGLVEMPPDVERALAESAVAPGSARNARQRAAQLTKELRSLARSTARGGATAAPEMDPRTGMRLRGSKGKVSWKHFSRSLEKSVGSGVPEDLEGSFENLDELNFGGELAAERSAPSYDALQAGAYVSARMPACYAVLYRIFAELEFRLPGFEPRRMLDFGAGPGTAIWAAQEVWGGKLREVLAVEPSNQMAWLGRQRTADLLVLVEPGTPIGSANIREARTQVLDAERKHADEAYSSSNDDVDAASDSEVNEGVELSVEERWRQTDPHAVAGAIAATSRWSRIIRTPRKRGRHVMIDVCAAHDDDSGTGAQGVLLNQIVGRADRQTWLGPRGYRFARASRWGDLWPTHYQERAITQQGPGS</sequence>
<dbReference type="GO" id="GO:0003735">
    <property type="term" value="F:structural constituent of ribosome"/>
    <property type="evidence" value="ECO:0007669"/>
    <property type="project" value="TreeGrafter"/>
</dbReference>